<proteinExistence type="predicted"/>
<name>A0A848I2L7_9BURK</name>
<protein>
    <submittedName>
        <fullName evidence="1">Uncharacterized protein</fullName>
    </submittedName>
</protein>
<gene>
    <name evidence="1" type="ORF">HHL24_01395</name>
</gene>
<organism evidence="1 2">
    <name type="scientific">Paraburkholderia polaris</name>
    <dbReference type="NCBI Taxonomy" id="2728848"/>
    <lineage>
        <taxon>Bacteria</taxon>
        <taxon>Pseudomonadati</taxon>
        <taxon>Pseudomonadota</taxon>
        <taxon>Betaproteobacteria</taxon>
        <taxon>Burkholderiales</taxon>
        <taxon>Burkholderiaceae</taxon>
        <taxon>Paraburkholderia</taxon>
    </lineage>
</organism>
<dbReference type="EMBL" id="JABBGJ010000002">
    <property type="protein sequence ID" value="NML96621.1"/>
    <property type="molecule type" value="Genomic_DNA"/>
</dbReference>
<sequence>MDTNVNALTKLPVPNIAVAVTFADAGAVLLDRVGKLGVTELSLEGDQQLVKADAKFDRTFGKADAGKDTELASTLDKLKPHVVGEVVAYVGITGGVTADPEQPTLELKLLPLLSTVVVSKIELADKYDVTLAGKAVASVLNQFKENIAGELTRAALTTVTVPALSNKPLNISGPLKVNDPNLKVSVSANPITAPLRLDGIASLVTSKQLTVIAQVSPVAITSPPQAVAVDNSQDGIQKRVSDIVGQMLEVRDAQSHTWVAIRKDVIAVATNAVFAQAGACISATGAIPQQNFSVKLQTPSGAGLNCNIVPNCPAGSCPFTAKHAPGCGNVCIAPVPGGCLKYGPNLPCQAQQHAQQQIYDAQALTNQGVCLTQQAAKVSACMGLAASKALACRQDQTALANLNKTGPFAILSGVANVHTSDAKICLNSMLVSPSLDQIQMAVDVTGTAYAEVTLNYDPRNAGLILCPNPWSTKAPTLTATLHQPVLNISTQAAVVNDQDGLHIDFTVDKTPLKAQMTPAPTALLLKTPQLIRNCPAVAGAAPLAIALTPFVPQLQGDIDLSVPAHTVSVPVRPFSPKLGDRHVTVTVETAASAPTIVVSAALADGANGGQKK</sequence>
<dbReference type="RefSeq" id="WP_206002669.1">
    <property type="nucleotide sequence ID" value="NZ_JABBGJ010000002.1"/>
</dbReference>
<keyword evidence="2" id="KW-1185">Reference proteome</keyword>
<evidence type="ECO:0000313" key="2">
    <source>
        <dbReference type="Proteomes" id="UP000544134"/>
    </source>
</evidence>
<dbReference type="Proteomes" id="UP000544134">
    <property type="component" value="Unassembled WGS sequence"/>
</dbReference>
<comment type="caution">
    <text evidence="1">The sequence shown here is derived from an EMBL/GenBank/DDBJ whole genome shotgun (WGS) entry which is preliminary data.</text>
</comment>
<dbReference type="AlphaFoldDB" id="A0A848I2L7"/>
<accession>A0A848I2L7</accession>
<reference evidence="1 2" key="1">
    <citation type="submission" date="2020-04" db="EMBL/GenBank/DDBJ databases">
        <title>Paraburkholderia sp. RP-4-7 isolated from soil.</title>
        <authorList>
            <person name="Dahal R.H."/>
        </authorList>
    </citation>
    <scope>NUCLEOTIDE SEQUENCE [LARGE SCALE GENOMIC DNA]</scope>
    <source>
        <strain evidence="1 2">RP-4-7</strain>
    </source>
</reference>
<evidence type="ECO:0000313" key="1">
    <source>
        <dbReference type="EMBL" id="NML96621.1"/>
    </source>
</evidence>